<dbReference type="OrthoDB" id="5525944at2"/>
<organism evidence="2 3">
    <name type="scientific">Enhygromyxa salina</name>
    <dbReference type="NCBI Taxonomy" id="215803"/>
    <lineage>
        <taxon>Bacteria</taxon>
        <taxon>Pseudomonadati</taxon>
        <taxon>Myxococcota</taxon>
        <taxon>Polyangia</taxon>
        <taxon>Nannocystales</taxon>
        <taxon>Nannocystaceae</taxon>
        <taxon>Enhygromyxa</taxon>
    </lineage>
</organism>
<dbReference type="Proteomes" id="UP000238823">
    <property type="component" value="Unassembled WGS sequence"/>
</dbReference>
<evidence type="ECO:0000313" key="3">
    <source>
        <dbReference type="Proteomes" id="UP000238823"/>
    </source>
</evidence>
<name>A0A2S9YMU9_9BACT</name>
<dbReference type="PROSITE" id="PS51257">
    <property type="entry name" value="PROKAR_LIPOPROTEIN"/>
    <property type="match status" value="1"/>
</dbReference>
<accession>A0A2S9YMU9</accession>
<feature type="compositionally biased region" description="Low complexity" evidence="1">
    <location>
        <begin position="96"/>
        <end position="108"/>
    </location>
</feature>
<proteinExistence type="predicted"/>
<evidence type="ECO:0000313" key="2">
    <source>
        <dbReference type="EMBL" id="PRQ06411.1"/>
    </source>
</evidence>
<reference evidence="2 3" key="1">
    <citation type="submission" date="2018-03" db="EMBL/GenBank/DDBJ databases">
        <title>Draft Genome Sequences of the Obligatory Marine Myxobacteria Enhygromyxa salina SWB007.</title>
        <authorList>
            <person name="Poehlein A."/>
            <person name="Moghaddam J.A."/>
            <person name="Harms H."/>
            <person name="Alanjari M."/>
            <person name="Koenig G.M."/>
            <person name="Daniel R."/>
            <person name="Schaeberle T.F."/>
        </authorList>
    </citation>
    <scope>NUCLEOTIDE SEQUENCE [LARGE SCALE GENOMIC DNA]</scope>
    <source>
        <strain evidence="2 3">SWB007</strain>
    </source>
</reference>
<feature type="region of interest" description="Disordered" evidence="1">
    <location>
        <begin position="65"/>
        <end position="113"/>
    </location>
</feature>
<gene>
    <name evidence="2" type="ORF">ENSA7_38810</name>
</gene>
<dbReference type="EMBL" id="PVNL01000075">
    <property type="protein sequence ID" value="PRQ06411.1"/>
    <property type="molecule type" value="Genomic_DNA"/>
</dbReference>
<evidence type="ECO:0000256" key="1">
    <source>
        <dbReference type="SAM" id="MobiDB-lite"/>
    </source>
</evidence>
<dbReference type="AlphaFoldDB" id="A0A2S9YMU9"/>
<feature type="compositionally biased region" description="Low complexity" evidence="1">
    <location>
        <begin position="76"/>
        <end position="89"/>
    </location>
</feature>
<dbReference type="RefSeq" id="WP_106090851.1">
    <property type="nucleotide sequence ID" value="NZ_PVNL01000075.1"/>
</dbReference>
<protein>
    <submittedName>
        <fullName evidence="2">Uncharacterized protein</fullName>
    </submittedName>
</protein>
<comment type="caution">
    <text evidence="2">The sequence shown here is derived from an EMBL/GenBank/DDBJ whole genome shotgun (WGS) entry which is preliminary data.</text>
</comment>
<sequence>MTRASTWLLSLAASLLACRIPNEDHCGRRLGDATCIEQDPARPFCSECEAEYDGCVESASSIPQECRPAKTDSSDDSLTFTSTSTSTSDTGDEASTETGATETGPEPECGNGIKEPGEDCDGADFGELDCADPYQLPQGMLVCVPGECVVDTSQCCLQNGELCEAGECCNDNCNAITNKCGI</sequence>